<feature type="domain" description="PTS EIIB type-1" evidence="7">
    <location>
        <begin position="42"/>
        <end position="124"/>
    </location>
</feature>
<dbReference type="Gene3D" id="3.30.1360.60">
    <property type="entry name" value="Glucose permease domain IIB"/>
    <property type="match status" value="1"/>
</dbReference>
<keyword evidence="1" id="KW-0813">Transport</keyword>
<dbReference type="SUPFAM" id="SSF55604">
    <property type="entry name" value="Glucose permease domain IIB"/>
    <property type="match status" value="1"/>
</dbReference>
<feature type="active site" description="Phosphocysteine intermediate; for EIIB activity" evidence="6">
    <location>
        <position position="64"/>
    </location>
</feature>
<evidence type="ECO:0000256" key="3">
    <source>
        <dbReference type="ARBA" id="ARBA00022679"/>
    </source>
</evidence>
<dbReference type="AlphaFoldDB" id="A0A2N0X9V7"/>
<evidence type="ECO:0000256" key="6">
    <source>
        <dbReference type="PROSITE-ProRule" id="PRU00421"/>
    </source>
</evidence>
<sequence length="139" mass="14601">MDHSGLLPCTQGQDLGRRRGVSGLFCVLRSANVSNTRESRFEETARRVVDALGGPGNLASATHCATRLRFTLRDPGKADMEATGAAPGVLTTLVAGGQHQVVIGNDVPLAYREVQRIVGTHEGEGAEAGEGTSFTASWP</sequence>
<evidence type="ECO:0000313" key="8">
    <source>
        <dbReference type="EMBL" id="PKF69492.1"/>
    </source>
</evidence>
<evidence type="ECO:0000256" key="2">
    <source>
        <dbReference type="ARBA" id="ARBA00022597"/>
    </source>
</evidence>
<dbReference type="GO" id="GO:0015771">
    <property type="term" value="P:trehalose transport"/>
    <property type="evidence" value="ECO:0007669"/>
    <property type="project" value="TreeGrafter"/>
</dbReference>
<dbReference type="EMBL" id="PJAF01000002">
    <property type="protein sequence ID" value="PKF69492.1"/>
    <property type="molecule type" value="Genomic_DNA"/>
</dbReference>
<dbReference type="InterPro" id="IPR050558">
    <property type="entry name" value="PTS_Sugar-Specific_Components"/>
</dbReference>
<gene>
    <name evidence="8" type="ORF">CXB45_01130</name>
</gene>
<organism evidence="8 9">
    <name type="scientific">Corynebacterium mastitidis</name>
    <dbReference type="NCBI Taxonomy" id="161890"/>
    <lineage>
        <taxon>Bacteria</taxon>
        <taxon>Bacillati</taxon>
        <taxon>Actinomycetota</taxon>
        <taxon>Actinomycetes</taxon>
        <taxon>Mycobacteriales</taxon>
        <taxon>Corynebacteriaceae</taxon>
        <taxon>Corynebacterium</taxon>
    </lineage>
</organism>
<proteinExistence type="predicted"/>
<dbReference type="GO" id="GO:0008982">
    <property type="term" value="F:protein-N(PI)-phosphohistidine-sugar phosphotransferase activity"/>
    <property type="evidence" value="ECO:0007669"/>
    <property type="project" value="InterPro"/>
</dbReference>
<evidence type="ECO:0000259" key="7">
    <source>
        <dbReference type="PROSITE" id="PS51098"/>
    </source>
</evidence>
<dbReference type="GO" id="GO:0090589">
    <property type="term" value="F:protein-phosphocysteine-trehalose phosphotransferase system transporter activity"/>
    <property type="evidence" value="ECO:0007669"/>
    <property type="project" value="TreeGrafter"/>
</dbReference>
<dbReference type="GO" id="GO:0016301">
    <property type="term" value="F:kinase activity"/>
    <property type="evidence" value="ECO:0007669"/>
    <property type="project" value="UniProtKB-KW"/>
</dbReference>
<dbReference type="GO" id="GO:0009401">
    <property type="term" value="P:phosphoenolpyruvate-dependent sugar phosphotransferase system"/>
    <property type="evidence" value="ECO:0007669"/>
    <property type="project" value="UniProtKB-KW"/>
</dbReference>
<dbReference type="Pfam" id="PF00367">
    <property type="entry name" value="PTS_EIIB"/>
    <property type="match status" value="1"/>
</dbReference>
<dbReference type="GO" id="GO:0005886">
    <property type="term" value="C:plasma membrane"/>
    <property type="evidence" value="ECO:0007669"/>
    <property type="project" value="TreeGrafter"/>
</dbReference>
<keyword evidence="5" id="KW-0418">Kinase</keyword>
<reference evidence="8 9" key="1">
    <citation type="submission" date="2017-12" db="EMBL/GenBank/DDBJ databases">
        <title>Corynebacterium mastitidis 16-1433 Genome.</title>
        <authorList>
            <person name="Gulvik C.A."/>
        </authorList>
    </citation>
    <scope>NUCLEOTIDE SEQUENCE [LARGE SCALE GENOMIC DNA]</scope>
    <source>
        <strain evidence="8 9">16-1433</strain>
    </source>
</reference>
<name>A0A2N0X9V7_9CORY</name>
<evidence type="ECO:0000313" key="9">
    <source>
        <dbReference type="Proteomes" id="UP000233249"/>
    </source>
</evidence>
<evidence type="ECO:0000256" key="5">
    <source>
        <dbReference type="ARBA" id="ARBA00022777"/>
    </source>
</evidence>
<dbReference type="Proteomes" id="UP000233249">
    <property type="component" value="Unassembled WGS sequence"/>
</dbReference>
<dbReference type="InterPro" id="IPR036878">
    <property type="entry name" value="Glu_permease_IIB"/>
</dbReference>
<keyword evidence="3" id="KW-0808">Transferase</keyword>
<protein>
    <recommendedName>
        <fullName evidence="7">PTS EIIB type-1 domain-containing protein</fullName>
    </recommendedName>
</protein>
<dbReference type="InterPro" id="IPR018113">
    <property type="entry name" value="PTrfase_EIIB_Cys"/>
</dbReference>
<comment type="caution">
    <text evidence="8">The sequence shown here is derived from an EMBL/GenBank/DDBJ whole genome shotgun (WGS) entry which is preliminary data.</text>
</comment>
<accession>A0A2N0X9V7</accession>
<evidence type="ECO:0000256" key="1">
    <source>
        <dbReference type="ARBA" id="ARBA00022448"/>
    </source>
</evidence>
<dbReference type="PROSITE" id="PS01035">
    <property type="entry name" value="PTS_EIIB_TYPE_1_CYS"/>
    <property type="match status" value="1"/>
</dbReference>
<keyword evidence="2" id="KW-0762">Sugar transport</keyword>
<evidence type="ECO:0000256" key="4">
    <source>
        <dbReference type="ARBA" id="ARBA00022683"/>
    </source>
</evidence>
<keyword evidence="4" id="KW-0598">Phosphotransferase system</keyword>
<dbReference type="PANTHER" id="PTHR30175:SF1">
    <property type="entry name" value="PTS SYSTEM ARBUTIN-, CELLOBIOSE-, AND SALICIN-SPECIFIC EIIBC COMPONENT-RELATED"/>
    <property type="match status" value="1"/>
</dbReference>
<dbReference type="PROSITE" id="PS51098">
    <property type="entry name" value="PTS_EIIB_TYPE_1"/>
    <property type="match status" value="1"/>
</dbReference>
<dbReference type="PANTHER" id="PTHR30175">
    <property type="entry name" value="PHOSPHOTRANSFERASE SYSTEM TRANSPORT PROTEIN"/>
    <property type="match status" value="1"/>
</dbReference>
<dbReference type="InterPro" id="IPR001996">
    <property type="entry name" value="PTS_IIB_1"/>
</dbReference>
<dbReference type="CDD" id="cd00212">
    <property type="entry name" value="PTS_IIB_glc"/>
    <property type="match status" value="1"/>
</dbReference>